<evidence type="ECO:0000256" key="5">
    <source>
        <dbReference type="SAM" id="SignalP"/>
    </source>
</evidence>
<dbReference type="GO" id="GO:1901678">
    <property type="term" value="P:iron coordination entity transport"/>
    <property type="evidence" value="ECO:0007669"/>
    <property type="project" value="UniProtKB-ARBA"/>
</dbReference>
<evidence type="ECO:0000313" key="8">
    <source>
        <dbReference type="Proteomes" id="UP000529310"/>
    </source>
</evidence>
<dbReference type="PROSITE" id="PS51257">
    <property type="entry name" value="PROKAR_LIPOPROTEIN"/>
    <property type="match status" value="1"/>
</dbReference>
<dbReference type="SUPFAM" id="SSF53807">
    <property type="entry name" value="Helical backbone' metal receptor"/>
    <property type="match status" value="1"/>
</dbReference>
<dbReference type="GO" id="GO:0030288">
    <property type="term" value="C:outer membrane-bounded periplasmic space"/>
    <property type="evidence" value="ECO:0007669"/>
    <property type="project" value="TreeGrafter"/>
</dbReference>
<gene>
    <name evidence="7" type="ORF">FHX49_001083</name>
</gene>
<feature type="domain" description="Fe/B12 periplasmic-binding" evidence="6">
    <location>
        <begin position="69"/>
        <end position="348"/>
    </location>
</feature>
<dbReference type="Proteomes" id="UP000529310">
    <property type="component" value="Unassembled WGS sequence"/>
</dbReference>
<comment type="similarity">
    <text evidence="2">Belongs to the bacterial solute-binding protein 8 family.</text>
</comment>
<dbReference type="PANTHER" id="PTHR30532">
    <property type="entry name" value="IRON III DICITRATE-BINDING PERIPLASMIC PROTEIN"/>
    <property type="match status" value="1"/>
</dbReference>
<evidence type="ECO:0000256" key="1">
    <source>
        <dbReference type="ARBA" id="ARBA00004196"/>
    </source>
</evidence>
<evidence type="ECO:0000256" key="4">
    <source>
        <dbReference type="ARBA" id="ARBA00022729"/>
    </source>
</evidence>
<organism evidence="7 8">
    <name type="scientific">Microbacterium endophyticum</name>
    <dbReference type="NCBI Taxonomy" id="1526412"/>
    <lineage>
        <taxon>Bacteria</taxon>
        <taxon>Bacillati</taxon>
        <taxon>Actinomycetota</taxon>
        <taxon>Actinomycetes</taxon>
        <taxon>Micrococcales</taxon>
        <taxon>Microbacteriaceae</taxon>
        <taxon>Microbacterium</taxon>
    </lineage>
</organism>
<protein>
    <submittedName>
        <fullName evidence="7">Iron complex transport system substrate-binding protein</fullName>
    </submittedName>
</protein>
<dbReference type="AlphaFoldDB" id="A0A7W4YMW5"/>
<keyword evidence="8" id="KW-1185">Reference proteome</keyword>
<sequence>MIPPQSRLSIRKRAVVAAATVVAAALALSGCAAADEATTTSDATAASDAFPVTIESALGSVTIEEEPTRVATWGWSSQDAVLALGIVPVAMPYNSYGGNDEGVLPWDADAIADLGGETPMLLSGSDTGEVPVEEFIEADPDIILAPYSGITQEEYDTLSKIAPVVAYPDEPWSLGWQDQLTTIGEALGKSAEAAELEANVASQISDLAASAPVLEGKTFVYVSALEADQLNIFRASDPRVDLLTQLGMVVSPNVADLDADPTAGSYFYQLSYENLGEINADLIVGYFDSQASVDAFLADPLVAAMPAIKEDRFAPVVGESFVMASSAPTVLSIPWMLDSYVPELAAAADNVG</sequence>
<dbReference type="PROSITE" id="PS50983">
    <property type="entry name" value="FE_B12_PBP"/>
    <property type="match status" value="1"/>
</dbReference>
<dbReference type="EMBL" id="JACHWQ010000002">
    <property type="protein sequence ID" value="MBB2975517.1"/>
    <property type="molecule type" value="Genomic_DNA"/>
</dbReference>
<feature type="chain" id="PRO_5031245757" evidence="5">
    <location>
        <begin position="35"/>
        <end position="352"/>
    </location>
</feature>
<keyword evidence="3" id="KW-0813">Transport</keyword>
<dbReference type="Gene3D" id="3.40.50.1980">
    <property type="entry name" value="Nitrogenase molybdenum iron protein domain"/>
    <property type="match status" value="2"/>
</dbReference>
<evidence type="ECO:0000259" key="6">
    <source>
        <dbReference type="PROSITE" id="PS50983"/>
    </source>
</evidence>
<keyword evidence="4 5" id="KW-0732">Signal</keyword>
<dbReference type="InterPro" id="IPR051313">
    <property type="entry name" value="Bact_iron-sidero_bind"/>
</dbReference>
<evidence type="ECO:0000256" key="3">
    <source>
        <dbReference type="ARBA" id="ARBA00022448"/>
    </source>
</evidence>
<feature type="signal peptide" evidence="5">
    <location>
        <begin position="1"/>
        <end position="34"/>
    </location>
</feature>
<dbReference type="PANTHER" id="PTHR30532:SF24">
    <property type="entry name" value="FERRIC ENTEROBACTIN-BINDING PERIPLASMIC PROTEIN FEPB"/>
    <property type="match status" value="1"/>
</dbReference>
<reference evidence="7 8" key="1">
    <citation type="submission" date="2020-08" db="EMBL/GenBank/DDBJ databases">
        <title>Sequencing the genomes of 1000 actinobacteria strains.</title>
        <authorList>
            <person name="Klenk H.-P."/>
        </authorList>
    </citation>
    <scope>NUCLEOTIDE SEQUENCE [LARGE SCALE GENOMIC DNA]</scope>
    <source>
        <strain evidence="7 8">DSM 27099</strain>
    </source>
</reference>
<name>A0A7W4YMW5_9MICO</name>
<comment type="subcellular location">
    <subcellularLocation>
        <location evidence="1">Cell envelope</location>
    </subcellularLocation>
</comment>
<dbReference type="RefSeq" id="WP_165139591.1">
    <property type="nucleotide sequence ID" value="NZ_CP049255.1"/>
</dbReference>
<evidence type="ECO:0000313" key="7">
    <source>
        <dbReference type="EMBL" id="MBB2975517.1"/>
    </source>
</evidence>
<evidence type="ECO:0000256" key="2">
    <source>
        <dbReference type="ARBA" id="ARBA00008814"/>
    </source>
</evidence>
<dbReference type="Pfam" id="PF01497">
    <property type="entry name" value="Peripla_BP_2"/>
    <property type="match status" value="1"/>
</dbReference>
<dbReference type="CDD" id="cd01146">
    <property type="entry name" value="FhuD"/>
    <property type="match status" value="1"/>
</dbReference>
<accession>A0A7W4YMW5</accession>
<dbReference type="InterPro" id="IPR002491">
    <property type="entry name" value="ABC_transptr_periplasmic_BD"/>
</dbReference>
<comment type="caution">
    <text evidence="7">The sequence shown here is derived from an EMBL/GenBank/DDBJ whole genome shotgun (WGS) entry which is preliminary data.</text>
</comment>
<proteinExistence type="inferred from homology"/>